<evidence type="ECO:0000313" key="3">
    <source>
        <dbReference type="EMBL" id="KAK3680604.1"/>
    </source>
</evidence>
<sequence length="265" mass="28388">MAQHHVLVLGGHGKIAQLLTPLLLRRSWVVTSIIRNPDQVAAVESLKPADDGKAAIGPLTVLVRSLDDVKSEAHAKAILDEVKPDYVVWSAGAGGKGGPERTFAIDRDAAVHFINAAAATPSITRFLLVSYVACRRAPPSWWSAESWKGAVKINTETLPTYYQAKIVADETLYQASKKRKDFVGIDVRPGFLTDKPAGGVELGRTKESGGSTSRETVAKVVDLLLATEGVRNAWIDLLDGEESIEAAVKRVVAEGVDAAEGEPVF</sequence>
<dbReference type="Pfam" id="PF13460">
    <property type="entry name" value="NAD_binding_10"/>
    <property type="match status" value="1"/>
</dbReference>
<name>A0AAE1CDE2_9PEZI</name>
<dbReference type="SUPFAM" id="SSF51735">
    <property type="entry name" value="NAD(P)-binding Rossmann-fold domains"/>
    <property type="match status" value="1"/>
</dbReference>
<dbReference type="EMBL" id="JAULSO010000019">
    <property type="protein sequence ID" value="KAK3680604.1"/>
    <property type="molecule type" value="Genomic_DNA"/>
</dbReference>
<dbReference type="EMBL" id="JAULSO010000002">
    <property type="protein sequence ID" value="KAK3689509.1"/>
    <property type="molecule type" value="Genomic_DNA"/>
</dbReference>
<dbReference type="InterPro" id="IPR036291">
    <property type="entry name" value="NAD(P)-bd_dom_sf"/>
</dbReference>
<dbReference type="AlphaFoldDB" id="A0AAE1CDE2"/>
<comment type="caution">
    <text evidence="4">The sequence shown here is derived from an EMBL/GenBank/DDBJ whole genome shotgun (WGS) entry which is preliminary data.</text>
</comment>
<proteinExistence type="inferred from homology"/>
<accession>A0AAE1CDE2</accession>
<evidence type="ECO:0000313" key="5">
    <source>
        <dbReference type="Proteomes" id="UP001270362"/>
    </source>
</evidence>
<keyword evidence="5" id="KW-1185">Reference proteome</keyword>
<feature type="domain" description="NAD(P)-binding" evidence="2">
    <location>
        <begin position="10"/>
        <end position="222"/>
    </location>
</feature>
<reference evidence="4" key="2">
    <citation type="submission" date="2023-06" db="EMBL/GenBank/DDBJ databases">
        <authorList>
            <consortium name="Lawrence Berkeley National Laboratory"/>
            <person name="Haridas S."/>
            <person name="Hensen N."/>
            <person name="Bonometti L."/>
            <person name="Westerberg I."/>
            <person name="Brannstrom I.O."/>
            <person name="Guillou S."/>
            <person name="Cros-Aarteil S."/>
            <person name="Calhoun S."/>
            <person name="Kuo A."/>
            <person name="Mondo S."/>
            <person name="Pangilinan J."/>
            <person name="Riley R."/>
            <person name="Labutti K."/>
            <person name="Andreopoulos B."/>
            <person name="Lipzen A."/>
            <person name="Chen C."/>
            <person name="Yanf M."/>
            <person name="Daum C."/>
            <person name="Ng V."/>
            <person name="Clum A."/>
            <person name="Steindorff A."/>
            <person name="Ohm R."/>
            <person name="Martin F."/>
            <person name="Silar P."/>
            <person name="Natvig D."/>
            <person name="Lalanne C."/>
            <person name="Gautier V."/>
            <person name="Ament-Velasquez S.L."/>
            <person name="Kruys A."/>
            <person name="Hutchinson M.I."/>
            <person name="Powell A.J."/>
            <person name="Barry K."/>
            <person name="Miller A.N."/>
            <person name="Grigoriev I.V."/>
            <person name="Debuchy R."/>
            <person name="Gladieux P."/>
            <person name="Thoren M.H."/>
            <person name="Johannesson H."/>
        </authorList>
    </citation>
    <scope>NUCLEOTIDE SEQUENCE</scope>
    <source>
        <strain evidence="4">CBS 314.62</strain>
    </source>
</reference>
<gene>
    <name evidence="3" type="ORF">B0T22DRAFT_388999</name>
    <name evidence="4" type="ORF">B0T22DRAFT_480716</name>
</gene>
<comment type="similarity">
    <text evidence="1">Belongs to the avfA family.</text>
</comment>
<dbReference type="Gene3D" id="3.40.50.720">
    <property type="entry name" value="NAD(P)-binding Rossmann-like Domain"/>
    <property type="match status" value="1"/>
</dbReference>
<dbReference type="PANTHER" id="PTHR15020">
    <property type="entry name" value="FLAVIN REDUCTASE-RELATED"/>
    <property type="match status" value="1"/>
</dbReference>
<dbReference type="Proteomes" id="UP001270362">
    <property type="component" value="Unassembled WGS sequence"/>
</dbReference>
<evidence type="ECO:0000313" key="4">
    <source>
        <dbReference type="EMBL" id="KAK3689509.1"/>
    </source>
</evidence>
<reference evidence="4" key="1">
    <citation type="journal article" date="2023" name="Mol. Phylogenet. Evol.">
        <title>Genome-scale phylogeny and comparative genomics of the fungal order Sordariales.</title>
        <authorList>
            <person name="Hensen N."/>
            <person name="Bonometti L."/>
            <person name="Westerberg I."/>
            <person name="Brannstrom I.O."/>
            <person name="Guillou S."/>
            <person name="Cros-Aarteil S."/>
            <person name="Calhoun S."/>
            <person name="Haridas S."/>
            <person name="Kuo A."/>
            <person name="Mondo S."/>
            <person name="Pangilinan J."/>
            <person name="Riley R."/>
            <person name="LaButti K."/>
            <person name="Andreopoulos B."/>
            <person name="Lipzen A."/>
            <person name="Chen C."/>
            <person name="Yan M."/>
            <person name="Daum C."/>
            <person name="Ng V."/>
            <person name="Clum A."/>
            <person name="Steindorff A."/>
            <person name="Ohm R.A."/>
            <person name="Martin F."/>
            <person name="Silar P."/>
            <person name="Natvig D.O."/>
            <person name="Lalanne C."/>
            <person name="Gautier V."/>
            <person name="Ament-Velasquez S.L."/>
            <person name="Kruys A."/>
            <person name="Hutchinson M.I."/>
            <person name="Powell A.J."/>
            <person name="Barry K."/>
            <person name="Miller A.N."/>
            <person name="Grigoriev I.V."/>
            <person name="Debuchy R."/>
            <person name="Gladieux P."/>
            <person name="Hiltunen Thoren M."/>
            <person name="Johannesson H."/>
        </authorList>
    </citation>
    <scope>NUCLEOTIDE SEQUENCE</scope>
    <source>
        <strain evidence="4">CBS 314.62</strain>
    </source>
</reference>
<evidence type="ECO:0000256" key="1">
    <source>
        <dbReference type="ARBA" id="ARBA00038376"/>
    </source>
</evidence>
<organism evidence="4 5">
    <name type="scientific">Podospora appendiculata</name>
    <dbReference type="NCBI Taxonomy" id="314037"/>
    <lineage>
        <taxon>Eukaryota</taxon>
        <taxon>Fungi</taxon>
        <taxon>Dikarya</taxon>
        <taxon>Ascomycota</taxon>
        <taxon>Pezizomycotina</taxon>
        <taxon>Sordariomycetes</taxon>
        <taxon>Sordariomycetidae</taxon>
        <taxon>Sordariales</taxon>
        <taxon>Podosporaceae</taxon>
        <taxon>Podospora</taxon>
    </lineage>
</organism>
<protein>
    <recommendedName>
        <fullName evidence="2">NAD(P)-binding domain-containing protein</fullName>
    </recommendedName>
</protein>
<dbReference type="InterPro" id="IPR016040">
    <property type="entry name" value="NAD(P)-bd_dom"/>
</dbReference>
<dbReference type="PANTHER" id="PTHR15020:SF50">
    <property type="entry name" value="UPF0659 PROTEIN YMR090W"/>
    <property type="match status" value="1"/>
</dbReference>
<evidence type="ECO:0000259" key="2">
    <source>
        <dbReference type="Pfam" id="PF13460"/>
    </source>
</evidence>